<organism evidence="7 8">
    <name type="scientific">Ginsengibacter hankyongi</name>
    <dbReference type="NCBI Taxonomy" id="2607284"/>
    <lineage>
        <taxon>Bacteria</taxon>
        <taxon>Pseudomonadati</taxon>
        <taxon>Bacteroidota</taxon>
        <taxon>Chitinophagia</taxon>
        <taxon>Chitinophagales</taxon>
        <taxon>Chitinophagaceae</taxon>
        <taxon>Ginsengibacter</taxon>
    </lineage>
</organism>
<dbReference type="InterPro" id="IPR012944">
    <property type="entry name" value="SusD_RagB_dom"/>
</dbReference>
<dbReference type="InterPro" id="IPR011990">
    <property type="entry name" value="TPR-like_helical_dom_sf"/>
</dbReference>
<dbReference type="SUPFAM" id="SSF48452">
    <property type="entry name" value="TPR-like"/>
    <property type="match status" value="1"/>
</dbReference>
<dbReference type="Pfam" id="PF07980">
    <property type="entry name" value="SusD_RagB"/>
    <property type="match status" value="1"/>
</dbReference>
<accession>A0A5J5IBL8</accession>
<comment type="subcellular location">
    <subcellularLocation>
        <location evidence="1">Cell outer membrane</location>
    </subcellularLocation>
</comment>
<comment type="caution">
    <text evidence="7">The sequence shown here is derived from an EMBL/GenBank/DDBJ whole genome shotgun (WGS) entry which is preliminary data.</text>
</comment>
<dbReference type="EMBL" id="VYQF01000015">
    <property type="protein sequence ID" value="KAA9034469.1"/>
    <property type="molecule type" value="Genomic_DNA"/>
</dbReference>
<name>A0A5J5IBL8_9BACT</name>
<keyword evidence="5" id="KW-0998">Cell outer membrane</keyword>
<evidence type="ECO:0000256" key="5">
    <source>
        <dbReference type="ARBA" id="ARBA00023237"/>
    </source>
</evidence>
<evidence type="ECO:0000256" key="4">
    <source>
        <dbReference type="ARBA" id="ARBA00023136"/>
    </source>
</evidence>
<comment type="similarity">
    <text evidence="2">Belongs to the SusD family.</text>
</comment>
<evidence type="ECO:0000313" key="7">
    <source>
        <dbReference type="EMBL" id="KAA9034469.1"/>
    </source>
</evidence>
<keyword evidence="3" id="KW-0732">Signal</keyword>
<evidence type="ECO:0000256" key="1">
    <source>
        <dbReference type="ARBA" id="ARBA00004442"/>
    </source>
</evidence>
<evidence type="ECO:0000256" key="2">
    <source>
        <dbReference type="ARBA" id="ARBA00006275"/>
    </source>
</evidence>
<sequence>MIFSTILIYSCTKLHETAGGNLTSVQVTNDSSATVLLRGVYNSLEYPFTSYLQIFPLADISTDEAIVPTRANNWDDNGIWRDLHQQKWNSTSSIIHDCFNSLSGIVFAATDLLQYNPTAQQQAEARFLRAWAMYWQVDLFDQVPYREPGESVVKAARVRKGMEALDYIISEINAVEPSLPDGPASEANKYAAKTLLMKCYLNKAVYINRLNPVFVAADMDTVISLADEIINSGQYSFSRNYFDNFSPINANALIGKENIFTQQSNPDGNYLVSFAWLFPLDYAQGGFNGFCTLPDFYNKFDTADKRRGTAYSYPNSRPNPGNRVNVGFLIGQQYDLNTDDSLYSGLLPVIYTADVQNIETGSNLEMPGIRPIKYAPDYLNFYPPSPATNNFVYFRLSDVLLMKAEAISRGGIPTNAGIYGNTALALVNAIRTNPSRGVSALTSLSPNDLLDERGRELWWENWRRQDMIRFGKFLLPFQEKDYISDPKYLIFPIPDEQLAVNPNLVQNPGY</sequence>
<gene>
    <name evidence="7" type="ORF">FW778_22490</name>
</gene>
<evidence type="ECO:0000259" key="6">
    <source>
        <dbReference type="Pfam" id="PF07980"/>
    </source>
</evidence>
<evidence type="ECO:0000256" key="3">
    <source>
        <dbReference type="ARBA" id="ARBA00022729"/>
    </source>
</evidence>
<dbReference type="Proteomes" id="UP000326903">
    <property type="component" value="Unassembled WGS sequence"/>
</dbReference>
<feature type="domain" description="RagB/SusD" evidence="6">
    <location>
        <begin position="264"/>
        <end position="510"/>
    </location>
</feature>
<protein>
    <submittedName>
        <fullName evidence="7">RagB/SusD family nutrient uptake outer membrane protein</fullName>
    </submittedName>
</protein>
<dbReference type="AlphaFoldDB" id="A0A5J5IBL8"/>
<evidence type="ECO:0000313" key="8">
    <source>
        <dbReference type="Proteomes" id="UP000326903"/>
    </source>
</evidence>
<reference evidence="7 8" key="1">
    <citation type="submission" date="2019-09" db="EMBL/GenBank/DDBJ databases">
        <title>Draft genome sequence of Ginsengibacter sp. BR5-29.</title>
        <authorList>
            <person name="Im W.-T."/>
        </authorList>
    </citation>
    <scope>NUCLEOTIDE SEQUENCE [LARGE SCALE GENOMIC DNA]</scope>
    <source>
        <strain evidence="7 8">BR5-29</strain>
    </source>
</reference>
<keyword evidence="8" id="KW-1185">Reference proteome</keyword>
<proteinExistence type="inferred from homology"/>
<keyword evidence="4" id="KW-0472">Membrane</keyword>
<dbReference type="GO" id="GO:0009279">
    <property type="term" value="C:cell outer membrane"/>
    <property type="evidence" value="ECO:0007669"/>
    <property type="project" value="UniProtKB-SubCell"/>
</dbReference>
<dbReference type="Gene3D" id="1.25.40.390">
    <property type="match status" value="1"/>
</dbReference>